<feature type="domain" description="Clathrin/coatomer adaptor adaptin-like N-terminal" evidence="6">
    <location>
        <begin position="53"/>
        <end position="615"/>
    </location>
</feature>
<dbReference type="GO" id="GO:0012505">
    <property type="term" value="C:endomembrane system"/>
    <property type="evidence" value="ECO:0007669"/>
    <property type="project" value="UniProtKB-SubCell"/>
</dbReference>
<protein>
    <recommendedName>
        <fullName evidence="6">Clathrin/coatomer adaptor adaptin-like N-terminal domain-containing protein</fullName>
    </recommendedName>
</protein>
<evidence type="ECO:0000256" key="1">
    <source>
        <dbReference type="ARBA" id="ARBA00004308"/>
    </source>
</evidence>
<dbReference type="EMBL" id="HBDZ01003223">
    <property type="protein sequence ID" value="CAD8232454.1"/>
    <property type="molecule type" value="Transcribed_RNA"/>
</dbReference>
<comment type="subcellular location">
    <subcellularLocation>
        <location evidence="1">Endomembrane system</location>
    </subcellularLocation>
</comment>
<evidence type="ECO:0000256" key="2">
    <source>
        <dbReference type="ARBA" id="ARBA00022448"/>
    </source>
</evidence>
<evidence type="ECO:0000256" key="4">
    <source>
        <dbReference type="ARBA" id="ARBA00023136"/>
    </source>
</evidence>
<proteinExistence type="predicted"/>
<evidence type="ECO:0000256" key="5">
    <source>
        <dbReference type="SAM" id="MobiDB-lite"/>
    </source>
</evidence>
<feature type="compositionally biased region" description="Pro residues" evidence="5">
    <location>
        <begin position="775"/>
        <end position="791"/>
    </location>
</feature>
<feature type="compositionally biased region" description="Low complexity" evidence="5">
    <location>
        <begin position="812"/>
        <end position="823"/>
    </location>
</feature>
<dbReference type="InterPro" id="IPR011989">
    <property type="entry name" value="ARM-like"/>
</dbReference>
<keyword evidence="4" id="KW-0472">Membrane</keyword>
<dbReference type="InterPro" id="IPR016024">
    <property type="entry name" value="ARM-type_fold"/>
</dbReference>
<sequence>MAPNNASTADSATAGGKGGEWASSREFLDLVKAVGECTSKADEDRIVRAERERLRAILVSAKTPPPRKVMKEVMMRLVYVEMLGHEASFGYIHAVKLCCDTNPMLKRVGYLATSLFLTEGHELLMLIVNTLQRDLAAGDNDPGVACAALSALCSLRVGADAAGALTPAVQALLSHKEARVRKKAIMALNVMAKDDPQLAETLGSPLRAGLCDRDPSVMIASMAAIYELAVVEPAPLKPLVPSFISILRQTVQRRLPKSYEYHRVPAPFLQVRILKVLAALGASDQATSEQMYSALAEVIARARAGGSEALAAARNAGGKKHDKAHVAANDAIAYECVKTCASIYPNTALLKECMAIVGHFIRHPNRSVKYCGVEGLSCVIGVDPQYAAEHQMAVIDCLHDSDEMLVHKTLHLLHAMTSADNVETIVEHMTAFVGNTSGDMHARADIVRRIVELAERYAPSAQWYVETLNKVFDLGGDLVPESAAHNLMRLLAEGSGETEAADTAMRTTAVAAYVTMLRGNAKRLTALPLQVACWTLGEYGSLWSGGTAEVMELLCGVPERHEEDAEAARALALTAMTKLVSQGHNLSPVAEAFAKSALNSRSTDAQQRAYELQALRQLSPAARAAAIPLDGAAEDIDVDVGLGFLNTFVSDALANGAQPYSPPVDEIAQEALPPMSGGHDAPAYVPDHSYTQEEQVSSGGLDDLAAIAGGGAHEQPPPAVAVAPTEPTLNLAGTKGKWGMPAPPQSRPTPSPAASLDVGPGPSYADPIAAAPTAAPAPPQPYHSQPPPSQPVDPTKQRLAQSLFGGGGGSGPARRAVSAAPMPAAAPPPPAAPAPQPSSIDLLMQLDAPTAPAAAPSAQPPSTNVMDQFAGMDIGTGMAAPPAPAAGPQVNLDALYGTPPQVQGAGQLPVHPSAKRAPLPAAPPAKKDPFADLGGF</sequence>
<name>A0A7R9TEJ9_9VIRI</name>
<keyword evidence="3" id="KW-0653">Protein transport</keyword>
<evidence type="ECO:0000313" key="7">
    <source>
        <dbReference type="EMBL" id="CAD8232454.1"/>
    </source>
</evidence>
<evidence type="ECO:0000256" key="3">
    <source>
        <dbReference type="ARBA" id="ARBA00022927"/>
    </source>
</evidence>
<dbReference type="PANTHER" id="PTHR22780">
    <property type="entry name" value="ADAPTIN, ALPHA/GAMMA/EPSILON"/>
    <property type="match status" value="1"/>
</dbReference>
<reference evidence="7" key="1">
    <citation type="submission" date="2021-01" db="EMBL/GenBank/DDBJ databases">
        <authorList>
            <person name="Corre E."/>
            <person name="Pelletier E."/>
            <person name="Niang G."/>
            <person name="Scheremetjew M."/>
            <person name="Finn R."/>
            <person name="Kale V."/>
            <person name="Holt S."/>
            <person name="Cochrane G."/>
            <person name="Meng A."/>
            <person name="Brown T."/>
            <person name="Cohen L."/>
        </authorList>
    </citation>
    <scope>NUCLEOTIDE SEQUENCE</scope>
    <source>
        <strain evidence="7">CCMP1413</strain>
    </source>
</reference>
<accession>A0A7R9TEJ9</accession>
<feature type="compositionally biased region" description="Low complexity" evidence="5">
    <location>
        <begin position="765"/>
        <end position="774"/>
    </location>
</feature>
<organism evidence="7">
    <name type="scientific">Prasinoderma coloniale</name>
    <dbReference type="NCBI Taxonomy" id="156133"/>
    <lineage>
        <taxon>Eukaryota</taxon>
        <taxon>Viridiplantae</taxon>
        <taxon>Prasinodermophyta</taxon>
        <taxon>Prasinodermophyceae</taxon>
        <taxon>Prasinodermales</taxon>
        <taxon>Prasinodermaceae</taxon>
        <taxon>Prasinoderma</taxon>
    </lineage>
</organism>
<dbReference type="SUPFAM" id="SSF48371">
    <property type="entry name" value="ARM repeat"/>
    <property type="match status" value="1"/>
</dbReference>
<evidence type="ECO:0000259" key="6">
    <source>
        <dbReference type="Pfam" id="PF01602"/>
    </source>
</evidence>
<dbReference type="InterPro" id="IPR050840">
    <property type="entry name" value="Adaptor_Complx_Large_Subunit"/>
</dbReference>
<dbReference type="GO" id="GO:0016192">
    <property type="term" value="P:vesicle-mediated transport"/>
    <property type="evidence" value="ECO:0007669"/>
    <property type="project" value="InterPro"/>
</dbReference>
<feature type="compositionally biased region" description="Pro residues" evidence="5">
    <location>
        <begin position="824"/>
        <end position="836"/>
    </location>
</feature>
<dbReference type="GO" id="GO:0030117">
    <property type="term" value="C:membrane coat"/>
    <property type="evidence" value="ECO:0007669"/>
    <property type="project" value="InterPro"/>
</dbReference>
<feature type="region of interest" description="Disordered" evidence="5">
    <location>
        <begin position="890"/>
        <end position="936"/>
    </location>
</feature>
<dbReference type="GO" id="GO:0006886">
    <property type="term" value="P:intracellular protein transport"/>
    <property type="evidence" value="ECO:0007669"/>
    <property type="project" value="InterPro"/>
</dbReference>
<feature type="compositionally biased region" description="Pro residues" evidence="5">
    <location>
        <begin position="741"/>
        <end position="751"/>
    </location>
</feature>
<feature type="region of interest" description="Disordered" evidence="5">
    <location>
        <begin position="703"/>
        <end position="869"/>
    </location>
</feature>
<gene>
    <name evidence="7" type="ORF">PCOL08062_LOCUS2529</name>
</gene>
<feature type="region of interest" description="Disordered" evidence="5">
    <location>
        <begin position="1"/>
        <end position="20"/>
    </location>
</feature>
<keyword evidence="2" id="KW-0813">Transport</keyword>
<feature type="compositionally biased region" description="Low complexity" evidence="5">
    <location>
        <begin position="848"/>
        <end position="863"/>
    </location>
</feature>
<dbReference type="Pfam" id="PF01602">
    <property type="entry name" value="Adaptin_N"/>
    <property type="match status" value="1"/>
</dbReference>
<dbReference type="Gene3D" id="1.25.10.10">
    <property type="entry name" value="Leucine-rich Repeat Variant"/>
    <property type="match status" value="1"/>
</dbReference>
<dbReference type="InterPro" id="IPR002553">
    <property type="entry name" value="Clathrin/coatomer_adapt-like_N"/>
</dbReference>
<dbReference type="AlphaFoldDB" id="A0A7R9TEJ9"/>
<feature type="compositionally biased region" description="Polar residues" evidence="5">
    <location>
        <begin position="1"/>
        <end position="11"/>
    </location>
</feature>